<name>A0AA85KEN1_TRIRE</name>
<keyword evidence="1" id="KW-1185">Reference proteome</keyword>
<evidence type="ECO:0000313" key="1">
    <source>
        <dbReference type="Proteomes" id="UP000050795"/>
    </source>
</evidence>
<dbReference type="WBParaSite" id="TREG1_80800.1">
    <property type="protein sequence ID" value="TREG1_80800.1"/>
    <property type="gene ID" value="TREG1_80800"/>
</dbReference>
<dbReference type="Proteomes" id="UP000050795">
    <property type="component" value="Unassembled WGS sequence"/>
</dbReference>
<accession>A0AA85KEN1</accession>
<proteinExistence type="predicted"/>
<evidence type="ECO:0000313" key="2">
    <source>
        <dbReference type="WBParaSite" id="TREG1_80800.1"/>
    </source>
</evidence>
<protein>
    <submittedName>
        <fullName evidence="2">Uncharacterized protein</fullName>
    </submittedName>
</protein>
<sequence>MSLPTLAQTTHTSFPIRIPLDDLKCNVNHRSPQRTPNLFPFSLTHSLKNRFFVSSSYSRVSCQLPDLRCEARTAADKSLQWLVGNAILDALAKFLTHIEELTN</sequence>
<dbReference type="AlphaFoldDB" id="A0AA85KEN1"/>
<reference evidence="1" key="1">
    <citation type="submission" date="2022-06" db="EMBL/GenBank/DDBJ databases">
        <authorList>
            <person name="Berger JAMES D."/>
            <person name="Berger JAMES D."/>
        </authorList>
    </citation>
    <scope>NUCLEOTIDE SEQUENCE [LARGE SCALE GENOMIC DNA]</scope>
</reference>
<reference evidence="2" key="2">
    <citation type="submission" date="2023-11" db="UniProtKB">
        <authorList>
            <consortium name="WormBaseParasite"/>
        </authorList>
    </citation>
    <scope>IDENTIFICATION</scope>
</reference>
<organism evidence="1 2">
    <name type="scientific">Trichobilharzia regenti</name>
    <name type="common">Nasal bird schistosome</name>
    <dbReference type="NCBI Taxonomy" id="157069"/>
    <lineage>
        <taxon>Eukaryota</taxon>
        <taxon>Metazoa</taxon>
        <taxon>Spiralia</taxon>
        <taxon>Lophotrochozoa</taxon>
        <taxon>Platyhelminthes</taxon>
        <taxon>Trematoda</taxon>
        <taxon>Digenea</taxon>
        <taxon>Strigeidida</taxon>
        <taxon>Schistosomatoidea</taxon>
        <taxon>Schistosomatidae</taxon>
        <taxon>Trichobilharzia</taxon>
    </lineage>
</organism>